<sequence>MEFCEAFKNLEVLILKGCQSLKQLDSSNGNMKTLARLNLSGCISLEELPVEVTKLEALELLLLRNCGAMQNLETLDISGTGIKKLPNDIRRLRKLKKLEVLRCWELQWLPKLPSSLTYLSVTCQSFKMTSLAHLTDLKQLHLLNYKILKCIVELPSTILELSKCSQLRNVEESKLQRSLNTPFKLDFSEVLFCESMDTLDV</sequence>
<dbReference type="Pfam" id="PF23952">
    <property type="entry name" value="LRR_EndoS"/>
    <property type="match status" value="1"/>
</dbReference>
<dbReference type="Gramene" id="KCW80492">
    <property type="protein sequence ID" value="KCW80492"/>
    <property type="gene ID" value="EUGRSUZ_C01835"/>
</dbReference>
<accession>A0A059CQ61</accession>
<dbReference type="InParanoid" id="A0A059CQ61"/>
<reference evidence="1" key="1">
    <citation type="submission" date="2013-07" db="EMBL/GenBank/DDBJ databases">
        <title>The genome of Eucalyptus grandis.</title>
        <authorList>
            <person name="Schmutz J."/>
            <person name="Hayes R."/>
            <person name="Myburg A."/>
            <person name="Tuskan G."/>
            <person name="Grattapaglia D."/>
            <person name="Rokhsar D.S."/>
        </authorList>
    </citation>
    <scope>NUCLEOTIDE SEQUENCE</scope>
    <source>
        <tissue evidence="1">Leaf extractions</tissue>
    </source>
</reference>
<name>A0A059CQ61_EUCGR</name>
<gene>
    <name evidence="1" type="ORF">EUGRSUZ_C01835</name>
</gene>
<dbReference type="Gene3D" id="3.80.10.10">
    <property type="entry name" value="Ribonuclease Inhibitor"/>
    <property type="match status" value="2"/>
</dbReference>
<dbReference type="PANTHER" id="PTHR47186">
    <property type="entry name" value="LEUCINE-RICH REPEAT-CONTAINING PROTEIN 57"/>
    <property type="match status" value="1"/>
</dbReference>
<dbReference type="EMBL" id="KK198755">
    <property type="protein sequence ID" value="KCW80492.1"/>
    <property type="molecule type" value="Genomic_DNA"/>
</dbReference>
<dbReference type="AlphaFoldDB" id="A0A059CQ61"/>
<evidence type="ECO:0000313" key="1">
    <source>
        <dbReference type="EMBL" id="KCW80492.1"/>
    </source>
</evidence>
<organism evidence="1">
    <name type="scientific">Eucalyptus grandis</name>
    <name type="common">Flooded gum</name>
    <dbReference type="NCBI Taxonomy" id="71139"/>
    <lineage>
        <taxon>Eukaryota</taxon>
        <taxon>Viridiplantae</taxon>
        <taxon>Streptophyta</taxon>
        <taxon>Embryophyta</taxon>
        <taxon>Tracheophyta</taxon>
        <taxon>Spermatophyta</taxon>
        <taxon>Magnoliopsida</taxon>
        <taxon>eudicotyledons</taxon>
        <taxon>Gunneridae</taxon>
        <taxon>Pentapetalae</taxon>
        <taxon>rosids</taxon>
        <taxon>malvids</taxon>
        <taxon>Myrtales</taxon>
        <taxon>Myrtaceae</taxon>
        <taxon>Myrtoideae</taxon>
        <taxon>Eucalypteae</taxon>
        <taxon>Eucalyptus</taxon>
    </lineage>
</organism>
<dbReference type="SUPFAM" id="SSF52058">
    <property type="entry name" value="L domain-like"/>
    <property type="match status" value="1"/>
</dbReference>
<evidence type="ECO:0008006" key="2">
    <source>
        <dbReference type="Google" id="ProtNLM"/>
    </source>
</evidence>
<protein>
    <recommendedName>
        <fullName evidence="2">NB-ARC domain-containing protein</fullName>
    </recommendedName>
</protein>
<proteinExistence type="predicted"/>
<dbReference type="PANTHER" id="PTHR47186:SF63">
    <property type="entry name" value="C-JID DOMAIN-CONTAINING PROTEIN"/>
    <property type="match status" value="1"/>
</dbReference>
<dbReference type="InterPro" id="IPR032675">
    <property type="entry name" value="LRR_dom_sf"/>
</dbReference>